<accession>A0ACB0YPU2</accession>
<reference evidence="1" key="1">
    <citation type="submission" date="2023-11" db="EMBL/GenBank/DDBJ databases">
        <authorList>
            <person name="Poullet M."/>
        </authorList>
    </citation>
    <scope>NUCLEOTIDE SEQUENCE</scope>
    <source>
        <strain evidence="1">E1834</strain>
    </source>
</reference>
<dbReference type="Proteomes" id="UP001497535">
    <property type="component" value="Unassembled WGS sequence"/>
</dbReference>
<protein>
    <submittedName>
        <fullName evidence="1">Uncharacterized protein</fullName>
    </submittedName>
</protein>
<evidence type="ECO:0000313" key="2">
    <source>
        <dbReference type="Proteomes" id="UP001497535"/>
    </source>
</evidence>
<name>A0ACB0YPU2_MELEN</name>
<sequence length="113" mass="13176">MYQNLSLNIFLNLKFIAQLACFLVLAILLFGRFFQCWMVYNILVKLNACKKSWINNLRSDASLDKNGRLIRIAPLSVQINQQITTQASHHVVDTLRLTRFVLLTRFAFPKELF</sequence>
<proteinExistence type="predicted"/>
<evidence type="ECO:0000313" key="1">
    <source>
        <dbReference type="EMBL" id="CAK5057211.1"/>
    </source>
</evidence>
<dbReference type="EMBL" id="CAVMJV010000016">
    <property type="protein sequence ID" value="CAK5057211.1"/>
    <property type="molecule type" value="Genomic_DNA"/>
</dbReference>
<keyword evidence="2" id="KW-1185">Reference proteome</keyword>
<gene>
    <name evidence="1" type="ORF">MENTE1834_LOCUS15131</name>
</gene>
<comment type="caution">
    <text evidence="1">The sequence shown here is derived from an EMBL/GenBank/DDBJ whole genome shotgun (WGS) entry which is preliminary data.</text>
</comment>
<organism evidence="1 2">
    <name type="scientific">Meloidogyne enterolobii</name>
    <name type="common">Root-knot nematode worm</name>
    <name type="synonym">Meloidogyne mayaguensis</name>
    <dbReference type="NCBI Taxonomy" id="390850"/>
    <lineage>
        <taxon>Eukaryota</taxon>
        <taxon>Metazoa</taxon>
        <taxon>Ecdysozoa</taxon>
        <taxon>Nematoda</taxon>
        <taxon>Chromadorea</taxon>
        <taxon>Rhabditida</taxon>
        <taxon>Tylenchina</taxon>
        <taxon>Tylenchomorpha</taxon>
        <taxon>Tylenchoidea</taxon>
        <taxon>Meloidogynidae</taxon>
        <taxon>Meloidogyninae</taxon>
        <taxon>Meloidogyne</taxon>
    </lineage>
</organism>